<dbReference type="Pfam" id="PF00591">
    <property type="entry name" value="Glycos_transf_3"/>
    <property type="match status" value="1"/>
</dbReference>
<dbReference type="InterPro" id="IPR017459">
    <property type="entry name" value="Glycosyl_Trfase_fam3_N_dom"/>
</dbReference>
<comment type="catalytic activity">
    <reaction evidence="1">
        <text>N-(5-phospho-beta-D-ribosyl)anthranilate + diphosphate = 5-phospho-alpha-D-ribose 1-diphosphate + anthranilate</text>
        <dbReference type="Rhea" id="RHEA:11768"/>
        <dbReference type="ChEBI" id="CHEBI:16567"/>
        <dbReference type="ChEBI" id="CHEBI:18277"/>
        <dbReference type="ChEBI" id="CHEBI:33019"/>
        <dbReference type="ChEBI" id="CHEBI:58017"/>
        <dbReference type="EC" id="2.4.2.18"/>
    </reaction>
</comment>
<feature type="binding site" evidence="1">
    <location>
        <begin position="89"/>
        <end position="92"/>
    </location>
    <ligand>
        <name>5-phospho-alpha-D-ribose 1-diphosphate</name>
        <dbReference type="ChEBI" id="CHEBI:58017"/>
    </ligand>
</feature>
<dbReference type="GO" id="GO:0000162">
    <property type="term" value="P:L-tryptophan biosynthetic process"/>
    <property type="evidence" value="ECO:0007669"/>
    <property type="project" value="UniProtKB-UniRule"/>
</dbReference>
<keyword evidence="1 2" id="KW-0328">Glycosyltransferase</keyword>
<dbReference type="PANTHER" id="PTHR43285">
    <property type="entry name" value="ANTHRANILATE PHOSPHORIBOSYLTRANSFERASE"/>
    <property type="match status" value="1"/>
</dbReference>
<feature type="binding site" evidence="1">
    <location>
        <position position="87"/>
    </location>
    <ligand>
        <name>5-phospho-alpha-D-ribose 1-diphosphate</name>
        <dbReference type="ChEBI" id="CHEBI:58017"/>
    </ligand>
</feature>
<dbReference type="InterPro" id="IPR035902">
    <property type="entry name" value="Nuc_phospho_transferase"/>
</dbReference>
<keyword evidence="1" id="KW-0460">Magnesium</keyword>
<dbReference type="RefSeq" id="WP_109321999.1">
    <property type="nucleotide sequence ID" value="NZ_CP029346.1"/>
</dbReference>
<feature type="binding site" evidence="1">
    <location>
        <position position="79"/>
    </location>
    <ligand>
        <name>5-phospho-alpha-D-ribose 1-diphosphate</name>
        <dbReference type="ChEBI" id="CHEBI:58017"/>
    </ligand>
</feature>
<comment type="pathway">
    <text evidence="1">Amino-acid biosynthesis; L-tryptophan biosynthesis; L-tryptophan from chorismate: step 2/5.</text>
</comment>
<dbReference type="KEGG" id="psez:HME7025_00361"/>
<feature type="binding site" evidence="1">
    <location>
        <position position="223"/>
    </location>
    <ligand>
        <name>Mg(2+)</name>
        <dbReference type="ChEBI" id="CHEBI:18420"/>
        <label>2</label>
    </ligand>
</feature>
<comment type="similarity">
    <text evidence="1">Belongs to the anthranilate phosphoribosyltransferase family.</text>
</comment>
<keyword evidence="1 2" id="KW-0808">Transferase</keyword>
<feature type="binding site" evidence="1">
    <location>
        <position position="119"/>
    </location>
    <ligand>
        <name>5-phospho-alpha-D-ribose 1-diphosphate</name>
        <dbReference type="ChEBI" id="CHEBI:58017"/>
    </ligand>
</feature>
<dbReference type="SUPFAM" id="SSF47648">
    <property type="entry name" value="Nucleoside phosphorylase/phosphoribosyltransferase N-terminal domain"/>
    <property type="match status" value="1"/>
</dbReference>
<keyword evidence="1" id="KW-0028">Amino-acid biosynthesis</keyword>
<dbReference type="Pfam" id="PF02885">
    <property type="entry name" value="Glycos_trans_3N"/>
    <property type="match status" value="1"/>
</dbReference>
<dbReference type="EC" id="2.4.2.18" evidence="1"/>
<accession>A0A2S2DS70</accession>
<dbReference type="OrthoDB" id="9806430at2"/>
<dbReference type="AlphaFoldDB" id="A0A2S2DS70"/>
<comment type="cofactor">
    <cofactor evidence="1">
        <name>Mg(2+)</name>
        <dbReference type="ChEBI" id="CHEBI:18420"/>
    </cofactor>
    <text evidence="1">Binds 2 magnesium ions per monomer.</text>
</comment>
<sequence length="329" mass="35829">MKDILSKRVQGYSLTEVEAKDVLLRVGQGGINPSQIAAFLASYWYTPIQVQELKGFVSAMMELAVTIDLTEFDAMDVCGTGGDGKDTFNVSTTSSFVVVGAGQKIAKHGNHGVSSAVGSSTVLEFLGVKFSNDPSYLKRKMESSGICFLHAPLFHPAMRHVGPIRKELGMKTFFNLLGPLMNPALVSKQLTGVYAKEVYDLFVQFYESGSKKFGIVFGEDGYDEISLTSSFLLTTKEGEKRYLPGDFGCETFQSQDLSGGINVEQSADMLYKILQRQGTPAQTQVVLANAGAALLVAEKVSNMSDGYLMAKESLESGRAFQVFKKFIMD</sequence>
<name>A0A2S2DS70_9BACT</name>
<dbReference type="GO" id="GO:0004048">
    <property type="term" value="F:anthranilate phosphoribosyltransferase activity"/>
    <property type="evidence" value="ECO:0007669"/>
    <property type="project" value="UniProtKB-UniRule"/>
</dbReference>
<keyword evidence="1" id="KW-0057">Aromatic amino acid biosynthesis</keyword>
<feature type="binding site" evidence="1">
    <location>
        <begin position="82"/>
        <end position="83"/>
    </location>
    <ligand>
        <name>5-phospho-alpha-D-ribose 1-diphosphate</name>
        <dbReference type="ChEBI" id="CHEBI:58017"/>
    </ligand>
</feature>
<dbReference type="GO" id="GO:0000287">
    <property type="term" value="F:magnesium ion binding"/>
    <property type="evidence" value="ECO:0007669"/>
    <property type="project" value="UniProtKB-UniRule"/>
</dbReference>
<dbReference type="HAMAP" id="MF_00211">
    <property type="entry name" value="TrpD"/>
    <property type="match status" value="1"/>
</dbReference>
<dbReference type="EMBL" id="CP029346">
    <property type="protein sequence ID" value="AWL08234.1"/>
    <property type="molecule type" value="Genomic_DNA"/>
</dbReference>
<dbReference type="InterPro" id="IPR005940">
    <property type="entry name" value="Anthranilate_Pribosyl_Tfrase"/>
</dbReference>
<evidence type="ECO:0000256" key="1">
    <source>
        <dbReference type="HAMAP-Rule" id="MF_00211"/>
    </source>
</evidence>
<dbReference type="Proteomes" id="UP000245468">
    <property type="component" value="Chromosome"/>
</dbReference>
<dbReference type="SUPFAM" id="SSF52418">
    <property type="entry name" value="Nucleoside phosphorylase/phosphoribosyltransferase catalytic domain"/>
    <property type="match status" value="1"/>
</dbReference>
<keyword evidence="1" id="KW-0479">Metal-binding</keyword>
<dbReference type="PANTHER" id="PTHR43285:SF2">
    <property type="entry name" value="ANTHRANILATE PHOSPHORIBOSYLTRANSFERASE"/>
    <property type="match status" value="1"/>
</dbReference>
<dbReference type="GO" id="GO:0005829">
    <property type="term" value="C:cytosol"/>
    <property type="evidence" value="ECO:0007669"/>
    <property type="project" value="TreeGrafter"/>
</dbReference>
<keyword evidence="1" id="KW-0822">Tryptophan biosynthesis</keyword>
<evidence type="ECO:0000313" key="3">
    <source>
        <dbReference type="Proteomes" id="UP000245468"/>
    </source>
</evidence>
<comment type="subunit">
    <text evidence="1">Homodimer.</text>
</comment>
<feature type="binding site" evidence="1">
    <location>
        <position position="224"/>
    </location>
    <ligand>
        <name>Mg(2+)</name>
        <dbReference type="ChEBI" id="CHEBI:18420"/>
        <label>1</label>
    </ligand>
</feature>
<feature type="binding site" evidence="1">
    <location>
        <position position="79"/>
    </location>
    <ligand>
        <name>anthranilate</name>
        <dbReference type="ChEBI" id="CHEBI:16567"/>
        <label>1</label>
    </ligand>
</feature>
<protein>
    <recommendedName>
        <fullName evidence="1">Anthranilate phosphoribosyltransferase</fullName>
        <ecNumber evidence="1">2.4.2.18</ecNumber>
    </recommendedName>
</protein>
<comment type="caution">
    <text evidence="1">Lacks conserved residue(s) required for the propagation of feature annotation.</text>
</comment>
<feature type="binding site" evidence="1">
    <location>
        <position position="110"/>
    </location>
    <ligand>
        <name>anthranilate</name>
        <dbReference type="ChEBI" id="CHEBI:16567"/>
        <label>1</label>
    </ligand>
</feature>
<feature type="binding site" evidence="1">
    <location>
        <position position="165"/>
    </location>
    <ligand>
        <name>anthranilate</name>
        <dbReference type="ChEBI" id="CHEBI:16567"/>
        <label>2</label>
    </ligand>
</feature>
<feature type="binding site" evidence="1">
    <location>
        <begin position="107"/>
        <end position="115"/>
    </location>
    <ligand>
        <name>5-phospho-alpha-D-ribose 1-diphosphate</name>
        <dbReference type="ChEBI" id="CHEBI:58017"/>
    </ligand>
</feature>
<feature type="binding site" evidence="1">
    <location>
        <position position="91"/>
    </location>
    <ligand>
        <name>Mg(2+)</name>
        <dbReference type="ChEBI" id="CHEBI:18420"/>
        <label>1</label>
    </ligand>
</feature>
<dbReference type="UniPathway" id="UPA00035">
    <property type="reaction ID" value="UER00041"/>
</dbReference>
<gene>
    <name evidence="1 2" type="primary">trpD</name>
    <name evidence="2" type="ORF">HME7025_00361</name>
</gene>
<dbReference type="Gene3D" id="3.40.1030.10">
    <property type="entry name" value="Nucleoside phosphorylase/phosphoribosyltransferase catalytic domain"/>
    <property type="match status" value="1"/>
</dbReference>
<comment type="function">
    <text evidence="1">Catalyzes the transfer of the phosphoribosyl group of 5-phosphorylribose-1-pyrophosphate (PRPP) to anthranilate to yield N-(5'-phosphoribosyl)-anthranilate (PRA).</text>
</comment>
<evidence type="ECO:0000313" key="2">
    <source>
        <dbReference type="EMBL" id="AWL08234.1"/>
    </source>
</evidence>
<dbReference type="InterPro" id="IPR036320">
    <property type="entry name" value="Glycosyl_Trfase_fam3_N_dom_sf"/>
</dbReference>
<dbReference type="InterPro" id="IPR000312">
    <property type="entry name" value="Glycosyl_Trfase_fam3"/>
</dbReference>
<organism evidence="2 3">
    <name type="scientific">Aquirufa nivalisilvae</name>
    <dbReference type="NCBI Taxonomy" id="2516557"/>
    <lineage>
        <taxon>Bacteria</taxon>
        <taxon>Pseudomonadati</taxon>
        <taxon>Bacteroidota</taxon>
        <taxon>Cytophagia</taxon>
        <taxon>Cytophagales</taxon>
        <taxon>Flectobacillaceae</taxon>
        <taxon>Aquirufa</taxon>
    </lineage>
</organism>
<reference evidence="3" key="1">
    <citation type="submission" date="2018-05" db="EMBL/GenBank/DDBJ databases">
        <title>Pseudarcicella sp. HME7025 Genome sequencing and assembly.</title>
        <authorList>
            <person name="Kim H."/>
            <person name="Kang H."/>
            <person name="Joh K."/>
        </authorList>
    </citation>
    <scope>NUCLEOTIDE SEQUENCE [LARGE SCALE GENOMIC DNA]</scope>
    <source>
        <strain evidence="3">HME7025</strain>
    </source>
</reference>
<keyword evidence="3" id="KW-1185">Reference proteome</keyword>
<feature type="binding site" evidence="1">
    <location>
        <position position="224"/>
    </location>
    <ligand>
        <name>Mg(2+)</name>
        <dbReference type="ChEBI" id="CHEBI:18420"/>
        <label>2</label>
    </ligand>
</feature>
<dbReference type="NCBIfam" id="TIGR01245">
    <property type="entry name" value="trpD"/>
    <property type="match status" value="1"/>
</dbReference>
<dbReference type="Gene3D" id="1.20.970.10">
    <property type="entry name" value="Transferase, Pyrimidine Nucleoside Phosphorylase, Chain C"/>
    <property type="match status" value="1"/>
</dbReference>
<proteinExistence type="inferred from homology"/>